<protein>
    <submittedName>
        <fullName evidence="1">Uncharacterized protein</fullName>
    </submittedName>
</protein>
<name>A0AC59ZUS8_RANTA</name>
<reference evidence="1" key="2">
    <citation type="submission" date="2025-03" db="EMBL/GenBank/DDBJ databases">
        <authorList>
            <consortium name="ELIXIR-Norway"/>
            <consortium name="Elixir Norway"/>
        </authorList>
    </citation>
    <scope>NUCLEOTIDE SEQUENCE</scope>
</reference>
<reference evidence="1" key="1">
    <citation type="submission" date="2023-05" db="EMBL/GenBank/DDBJ databases">
        <authorList>
            <consortium name="ELIXIR-Norway"/>
        </authorList>
    </citation>
    <scope>NUCLEOTIDE SEQUENCE</scope>
</reference>
<gene>
    <name evidence="1" type="ORF">MRATA1EN22A_LOCUS23246</name>
</gene>
<dbReference type="EMBL" id="OX596088">
    <property type="protein sequence ID" value="CAN0513312.1"/>
    <property type="molecule type" value="Genomic_DNA"/>
</dbReference>
<evidence type="ECO:0000313" key="2">
    <source>
        <dbReference type="Proteomes" id="UP001162501"/>
    </source>
</evidence>
<dbReference type="Proteomes" id="UP001162501">
    <property type="component" value="Chromosome 4"/>
</dbReference>
<proteinExistence type="predicted"/>
<sequence length="87" mass="9570">MCPRELPGEAKGCSRQTPKGPHFIHTFKQMGVPLVALTVKNLPAMQEMQVQSLGQEGPMEKAMATHSSNLAWKIPRTEEPGRLQSMG</sequence>
<accession>A0AC59ZUS8</accession>
<evidence type="ECO:0000313" key="1">
    <source>
        <dbReference type="EMBL" id="CAN0513312.1"/>
    </source>
</evidence>
<feature type="non-terminal residue" evidence="1">
    <location>
        <position position="87"/>
    </location>
</feature>
<organism evidence="1 2">
    <name type="scientific">Rangifer tarandus platyrhynchus</name>
    <name type="common">Svalbard reindeer</name>
    <dbReference type="NCBI Taxonomy" id="3082113"/>
    <lineage>
        <taxon>Eukaryota</taxon>
        <taxon>Metazoa</taxon>
        <taxon>Chordata</taxon>
        <taxon>Craniata</taxon>
        <taxon>Vertebrata</taxon>
        <taxon>Euteleostomi</taxon>
        <taxon>Mammalia</taxon>
        <taxon>Eutheria</taxon>
        <taxon>Laurasiatheria</taxon>
        <taxon>Artiodactyla</taxon>
        <taxon>Ruminantia</taxon>
        <taxon>Pecora</taxon>
        <taxon>Cervidae</taxon>
        <taxon>Odocoileinae</taxon>
        <taxon>Rangifer</taxon>
    </lineage>
</organism>